<name>A3ANP2_ORYSJ</name>
<feature type="region of interest" description="Disordered" evidence="1">
    <location>
        <begin position="71"/>
        <end position="92"/>
    </location>
</feature>
<evidence type="ECO:0000313" key="2">
    <source>
        <dbReference type="EMBL" id="EAZ28931.1"/>
    </source>
</evidence>
<reference evidence="2" key="2">
    <citation type="submission" date="2008-12" db="EMBL/GenBank/DDBJ databases">
        <title>Improved gene annotation of the rice (Oryza sativa) genomes.</title>
        <authorList>
            <person name="Wang J."/>
            <person name="Li R."/>
            <person name="Fan W."/>
            <person name="Huang Q."/>
            <person name="Zhang J."/>
            <person name="Zhou Y."/>
            <person name="Hu Y."/>
            <person name="Zi S."/>
            <person name="Li J."/>
            <person name="Ni P."/>
            <person name="Zheng H."/>
            <person name="Zhang Y."/>
            <person name="Zhao M."/>
            <person name="Hao Q."/>
            <person name="McDermott J."/>
            <person name="Samudrala R."/>
            <person name="Kristiansen K."/>
            <person name="Wong G.K.-S."/>
        </authorList>
    </citation>
    <scope>NUCLEOTIDE SEQUENCE</scope>
</reference>
<feature type="compositionally biased region" description="Basic and acidic residues" evidence="1">
    <location>
        <begin position="74"/>
        <end position="89"/>
    </location>
</feature>
<dbReference type="AlphaFoldDB" id="A3ANP2"/>
<reference evidence="2" key="1">
    <citation type="journal article" date="2005" name="PLoS Biol.">
        <title>The genomes of Oryza sativa: a history of duplications.</title>
        <authorList>
            <person name="Yu J."/>
            <person name="Wang J."/>
            <person name="Lin W."/>
            <person name="Li S."/>
            <person name="Li H."/>
            <person name="Zhou J."/>
            <person name="Ni P."/>
            <person name="Dong W."/>
            <person name="Hu S."/>
            <person name="Zeng C."/>
            <person name="Zhang J."/>
            <person name="Zhang Y."/>
            <person name="Li R."/>
            <person name="Xu Z."/>
            <person name="Li S."/>
            <person name="Li X."/>
            <person name="Zheng H."/>
            <person name="Cong L."/>
            <person name="Lin L."/>
            <person name="Yin J."/>
            <person name="Geng J."/>
            <person name="Li G."/>
            <person name="Shi J."/>
            <person name="Liu J."/>
            <person name="Lv H."/>
            <person name="Li J."/>
            <person name="Wang J."/>
            <person name="Deng Y."/>
            <person name="Ran L."/>
            <person name="Shi X."/>
            <person name="Wang X."/>
            <person name="Wu Q."/>
            <person name="Li C."/>
            <person name="Ren X."/>
            <person name="Wang J."/>
            <person name="Wang X."/>
            <person name="Li D."/>
            <person name="Liu D."/>
            <person name="Zhang X."/>
            <person name="Ji Z."/>
            <person name="Zhao W."/>
            <person name="Sun Y."/>
            <person name="Zhang Z."/>
            <person name="Bao J."/>
            <person name="Han Y."/>
            <person name="Dong L."/>
            <person name="Ji J."/>
            <person name="Chen P."/>
            <person name="Wu S."/>
            <person name="Liu J."/>
            <person name="Xiao Y."/>
            <person name="Bu D."/>
            <person name="Tan J."/>
            <person name="Yang L."/>
            <person name="Ye C."/>
            <person name="Zhang J."/>
            <person name="Xu J."/>
            <person name="Zhou Y."/>
            <person name="Yu Y."/>
            <person name="Zhang B."/>
            <person name="Zhuang S."/>
            <person name="Wei H."/>
            <person name="Liu B."/>
            <person name="Lei M."/>
            <person name="Yu H."/>
            <person name="Li Y."/>
            <person name="Xu H."/>
            <person name="Wei S."/>
            <person name="He X."/>
            <person name="Fang L."/>
            <person name="Zhang Z."/>
            <person name="Zhang Y."/>
            <person name="Huang X."/>
            <person name="Su Z."/>
            <person name="Tong W."/>
            <person name="Li J."/>
            <person name="Tong Z."/>
            <person name="Li S."/>
            <person name="Ye J."/>
            <person name="Wang L."/>
            <person name="Fang L."/>
            <person name="Lei T."/>
            <person name="Chen C."/>
            <person name="Chen H."/>
            <person name="Xu Z."/>
            <person name="Li H."/>
            <person name="Huang H."/>
            <person name="Zhang F."/>
            <person name="Xu H."/>
            <person name="Li N."/>
            <person name="Zhao C."/>
            <person name="Li S."/>
            <person name="Dong L."/>
            <person name="Huang Y."/>
            <person name="Li L."/>
            <person name="Xi Y."/>
            <person name="Qi Q."/>
            <person name="Li W."/>
            <person name="Zhang B."/>
            <person name="Hu W."/>
            <person name="Zhang Y."/>
            <person name="Tian X."/>
            <person name="Jiao Y."/>
            <person name="Liang X."/>
            <person name="Jin J."/>
            <person name="Gao L."/>
            <person name="Zheng W."/>
            <person name="Hao B."/>
            <person name="Liu S."/>
            <person name="Wang W."/>
            <person name="Yuan L."/>
            <person name="Cao M."/>
            <person name="McDermott J."/>
            <person name="Samudrala R."/>
            <person name="Wang J."/>
            <person name="Wong G.K."/>
            <person name="Yang H."/>
        </authorList>
    </citation>
    <scope>NUCLEOTIDE SEQUENCE [LARGE SCALE GENOMIC DNA]</scope>
</reference>
<sequence length="313" mass="33786">MRTAAARIPVLSSPALVNDMARQPFLSPVHADDVVAGDCGADEKQKTHIAQNFEGMTMIMHDEVAQQVSINPESKSRATNREVPNDERTSLGGKLPVFNGTKSLYSTCSLHFESEEFVVANCLSLKSIGRANVALPNRCELALPNRCTHGSLIRCVVFLSLCLRCLPEGLVDWEFWVQGRRPSRGSRDLMAGINLPPGWQGDAGLLGWHLVSVNPLPGTYQIKAYPQSRTPFSHTGGFMRAAGGHGGANLSGKLGVELRAGAGEPLDDVRQEDLEAAEGVEDGDEHEVVEEHVAGMPGWFFSAASAKYALRVA</sequence>
<organism evidence="2">
    <name type="scientific">Oryza sativa subsp. japonica</name>
    <name type="common">Rice</name>
    <dbReference type="NCBI Taxonomy" id="39947"/>
    <lineage>
        <taxon>Eukaryota</taxon>
        <taxon>Viridiplantae</taxon>
        <taxon>Streptophyta</taxon>
        <taxon>Embryophyta</taxon>
        <taxon>Tracheophyta</taxon>
        <taxon>Spermatophyta</taxon>
        <taxon>Magnoliopsida</taxon>
        <taxon>Liliopsida</taxon>
        <taxon>Poales</taxon>
        <taxon>Poaceae</taxon>
        <taxon>BOP clade</taxon>
        <taxon>Oryzoideae</taxon>
        <taxon>Oryzeae</taxon>
        <taxon>Oryzinae</taxon>
        <taxon>Oryza</taxon>
        <taxon>Oryza sativa</taxon>
    </lineage>
</organism>
<gene>
    <name evidence="2" type="ORF">OsJ_12975</name>
</gene>
<dbReference type="Proteomes" id="UP000007752">
    <property type="component" value="Chromosome 3"/>
</dbReference>
<protein>
    <submittedName>
        <fullName evidence="2">Uncharacterized protein</fullName>
    </submittedName>
</protein>
<accession>A3ANP2</accession>
<proteinExistence type="predicted"/>
<dbReference type="EMBL" id="CM000140">
    <property type="protein sequence ID" value="EAZ28931.1"/>
    <property type="molecule type" value="Genomic_DNA"/>
</dbReference>
<evidence type="ECO:0000256" key="1">
    <source>
        <dbReference type="SAM" id="MobiDB-lite"/>
    </source>
</evidence>